<feature type="domain" description="Peptidase M14" evidence="10">
    <location>
        <begin position="108"/>
        <end position="419"/>
    </location>
</feature>
<dbReference type="SUPFAM" id="SSF53187">
    <property type="entry name" value="Zn-dependent exopeptidases"/>
    <property type="match status" value="1"/>
</dbReference>
<proteinExistence type="inferred from homology"/>
<protein>
    <recommendedName>
        <fullName evidence="10">Peptidase M14 domain-containing protein</fullName>
    </recommendedName>
</protein>
<comment type="similarity">
    <text evidence="2 7">Belongs to the peptidase M14 family.</text>
</comment>
<dbReference type="InterPro" id="IPR000834">
    <property type="entry name" value="Peptidase_M14"/>
</dbReference>
<feature type="signal peptide" evidence="9">
    <location>
        <begin position="1"/>
        <end position="30"/>
    </location>
</feature>
<keyword evidence="6" id="KW-0482">Metalloprotease</keyword>
<evidence type="ECO:0000256" key="1">
    <source>
        <dbReference type="ARBA" id="ARBA00001947"/>
    </source>
</evidence>
<keyword evidence="9" id="KW-0732">Signal</keyword>
<dbReference type="EMBL" id="CP075371">
    <property type="protein sequence ID" value="QVT77996.1"/>
    <property type="molecule type" value="Genomic_DNA"/>
</dbReference>
<dbReference type="InterPro" id="IPR013783">
    <property type="entry name" value="Ig-like_fold"/>
</dbReference>
<feature type="active site" description="Proton donor/acceptor" evidence="7">
    <location>
        <position position="387"/>
    </location>
</feature>
<feature type="region of interest" description="Disordered" evidence="8">
    <location>
        <begin position="26"/>
        <end position="61"/>
    </location>
</feature>
<evidence type="ECO:0000256" key="5">
    <source>
        <dbReference type="ARBA" id="ARBA00022833"/>
    </source>
</evidence>
<evidence type="ECO:0000256" key="4">
    <source>
        <dbReference type="ARBA" id="ARBA00022801"/>
    </source>
</evidence>
<reference evidence="11 12" key="1">
    <citation type="submission" date="2021-05" db="EMBL/GenBank/DDBJ databases">
        <title>Complete genome of Nocardioides aquaticus KCTC 9944T isolated from meromictic and hypersaline Ekho Lake, Antarctica.</title>
        <authorList>
            <person name="Hwang K."/>
            <person name="Kim K.M."/>
            <person name="Choe H."/>
        </authorList>
    </citation>
    <scope>NUCLEOTIDE SEQUENCE [LARGE SCALE GENOMIC DNA]</scope>
    <source>
        <strain evidence="11 12">KCTC 9944</strain>
    </source>
</reference>
<evidence type="ECO:0000313" key="12">
    <source>
        <dbReference type="Proteomes" id="UP000679307"/>
    </source>
</evidence>
<dbReference type="SMART" id="SM00631">
    <property type="entry name" value="Zn_pept"/>
    <property type="match status" value="1"/>
</dbReference>
<keyword evidence="3" id="KW-0645">Protease</keyword>
<dbReference type="PANTHER" id="PTHR11705:SF143">
    <property type="entry name" value="SLL0236 PROTEIN"/>
    <property type="match status" value="1"/>
</dbReference>
<keyword evidence="12" id="KW-1185">Reference proteome</keyword>
<organism evidence="11 12">
    <name type="scientific">Nocardioides aquaticus</name>
    <dbReference type="NCBI Taxonomy" id="160826"/>
    <lineage>
        <taxon>Bacteria</taxon>
        <taxon>Bacillati</taxon>
        <taxon>Actinomycetota</taxon>
        <taxon>Actinomycetes</taxon>
        <taxon>Propionibacteriales</taxon>
        <taxon>Nocardioidaceae</taxon>
        <taxon>Nocardioides</taxon>
    </lineage>
</organism>
<dbReference type="Gene3D" id="3.40.630.10">
    <property type="entry name" value="Zn peptidases"/>
    <property type="match status" value="1"/>
</dbReference>
<comment type="cofactor">
    <cofactor evidence="1">
        <name>Zn(2+)</name>
        <dbReference type="ChEBI" id="CHEBI:29105"/>
    </cofactor>
</comment>
<dbReference type="PANTHER" id="PTHR11705">
    <property type="entry name" value="PROTEASE FAMILY M14 CARBOXYPEPTIDASE A,B"/>
    <property type="match status" value="1"/>
</dbReference>
<keyword evidence="4" id="KW-0378">Hydrolase</keyword>
<accession>A0ABX8ECN8</accession>
<gene>
    <name evidence="11" type="ORF">ENKNEFLB_00366</name>
</gene>
<evidence type="ECO:0000259" key="10">
    <source>
        <dbReference type="PROSITE" id="PS52035"/>
    </source>
</evidence>
<dbReference type="RefSeq" id="WP_214057643.1">
    <property type="nucleotide sequence ID" value="NZ_BAAAHS010000207.1"/>
</dbReference>
<evidence type="ECO:0000256" key="3">
    <source>
        <dbReference type="ARBA" id="ARBA00022670"/>
    </source>
</evidence>
<keyword evidence="5" id="KW-0862">Zinc</keyword>
<evidence type="ECO:0000256" key="8">
    <source>
        <dbReference type="SAM" id="MobiDB-lite"/>
    </source>
</evidence>
<name>A0ABX8ECN8_9ACTN</name>
<evidence type="ECO:0000256" key="7">
    <source>
        <dbReference type="PROSITE-ProRule" id="PRU01379"/>
    </source>
</evidence>
<dbReference type="Pfam" id="PF00246">
    <property type="entry name" value="Peptidase_M14"/>
    <property type="match status" value="1"/>
</dbReference>
<evidence type="ECO:0000256" key="2">
    <source>
        <dbReference type="ARBA" id="ARBA00005988"/>
    </source>
</evidence>
<dbReference type="PROSITE" id="PS52035">
    <property type="entry name" value="PEPTIDASE_M14"/>
    <property type="match status" value="1"/>
</dbReference>
<feature type="chain" id="PRO_5047546074" description="Peptidase M14 domain-containing protein" evidence="9">
    <location>
        <begin position="31"/>
        <end position="1088"/>
    </location>
</feature>
<evidence type="ECO:0000313" key="11">
    <source>
        <dbReference type="EMBL" id="QVT77996.1"/>
    </source>
</evidence>
<sequence>MRRTRALVGVTGVALAATSALVSTGTTASAEPSGPGAVSPADPSAATGGGRGAGTATRVEEPTRAQVAQKAAESAVAGDPIAMPTSYPYQPRLRFYRDNADDAAATAELITHPRIAPRLTELMQRSDRVSVQVVGQSTEGRDLYLVTLTAPETAEETARQTAWKTQMKADPEAAAADPALLRDYKTPIWISNNIHGNEWEGTDAAMDYIEHLATAPLSEVGGILANNRIYFSPSLNPDGRTNATRATALGLDPNRDMITNSTPETRSFIRQAQAIQPIYAADFHGYTNVLQMEPCGPPHGSNYEYDLTMPHNYALALKVEKDVVAADIPGNTYYDTATGAVVPANTGPDTAHIKIPYRDTPDGWDDFPPIFTAQYAAFFGAASATVELPLTRGAAGGRQTPERAVVNTDVAYQTMESIVGYMNVGTTARDMISNQIETFRRGAAGEAKDNLTTEDVAAVPGPSQWKPLWDVVDDQDPIEVPRAYVIPVGEGQRSESDADRLVDQLLTHDVEVGTLTSATTVDGTDYPAGSYVVDMHQPLRGLANSLLDLGEDISEKVPSMYDISAWSYSYTWGATVDKVGLTEDPAPIGDVEPIDAVPGGSSVPDEATYTTFDVAGVADHRLLNEVLEEDVPVVMLEDGSVVVDVSGFDVAAAAAEDLGITLEAASDEDLEALSAETTKPLSDLTVGYVGTQDDRLSLTELGFDDLVALSVTSLNADPTLLDGVDVLWVGGTFNPAVGSAAEGAVEAFVADGGSVTGRDASNGVFTFAKRIGLLDGTVTPGNRSGNGIVDVDTPEGSVLAPYAQDSAFIYPAFSYAALGGSTTAAQTYGADPLLAGHWRATDATNGPAGAAGAASAVSAVDEETGSRTFVFGTSPLFRTHPKGGLSQVARALQWAGPEGAPVVAPGDSSVVIAPVERVVYPGDATVEVTTAGDDETPADGTVELLVGDEVVASGPTTDGAASLTVAGLTPGTTSVVARFIPAAGSPAVLSAPADVRVARAVSELDLEATKAVGKRARLVLDLEVPAVPTTGRVVLRDNGALLRTVRVTAGEPTVLRVALGRGRHVVKARFAGTDLVRGSADRDRVRIG</sequence>
<dbReference type="Gene3D" id="2.60.40.10">
    <property type="entry name" value="Immunoglobulins"/>
    <property type="match status" value="1"/>
</dbReference>
<evidence type="ECO:0000256" key="6">
    <source>
        <dbReference type="ARBA" id="ARBA00023049"/>
    </source>
</evidence>
<evidence type="ECO:0000256" key="9">
    <source>
        <dbReference type="SAM" id="SignalP"/>
    </source>
</evidence>
<dbReference type="Proteomes" id="UP000679307">
    <property type="component" value="Chromosome"/>
</dbReference>